<evidence type="ECO:0000256" key="1">
    <source>
        <dbReference type="PROSITE-ProRule" id="PRU00339"/>
    </source>
</evidence>
<dbReference type="InterPro" id="IPR019734">
    <property type="entry name" value="TPR_rpt"/>
</dbReference>
<protein>
    <submittedName>
        <fullName evidence="3">Uncharacterized protein</fullName>
    </submittedName>
</protein>
<dbReference type="PROSITE" id="PS50005">
    <property type="entry name" value="TPR"/>
    <property type="match status" value="1"/>
</dbReference>
<comment type="caution">
    <text evidence="3">The sequence shown here is derived from an EMBL/GenBank/DDBJ whole genome shotgun (WGS) entry which is preliminary data.</text>
</comment>
<dbReference type="AlphaFoldDB" id="A0A0G0ERG7"/>
<dbReference type="SMART" id="SM00028">
    <property type="entry name" value="TPR"/>
    <property type="match status" value="2"/>
</dbReference>
<gene>
    <name evidence="3" type="ORF">UR67_C0002G0057</name>
</gene>
<keyword evidence="2" id="KW-0472">Membrane</keyword>
<dbReference type="SUPFAM" id="SSF48452">
    <property type="entry name" value="TPR-like"/>
    <property type="match status" value="1"/>
</dbReference>
<evidence type="ECO:0000313" key="4">
    <source>
        <dbReference type="Proteomes" id="UP000034581"/>
    </source>
</evidence>
<evidence type="ECO:0000313" key="3">
    <source>
        <dbReference type="EMBL" id="KKP69937.1"/>
    </source>
</evidence>
<reference evidence="3 4" key="1">
    <citation type="journal article" date="2015" name="Nature">
        <title>rRNA introns, odd ribosomes, and small enigmatic genomes across a large radiation of phyla.</title>
        <authorList>
            <person name="Brown C.T."/>
            <person name="Hug L.A."/>
            <person name="Thomas B.C."/>
            <person name="Sharon I."/>
            <person name="Castelle C.J."/>
            <person name="Singh A."/>
            <person name="Wilkins M.J."/>
            <person name="Williams K.H."/>
            <person name="Banfield J.F."/>
        </authorList>
    </citation>
    <scope>NUCLEOTIDE SEQUENCE [LARGE SCALE GENOMIC DNA]</scope>
</reference>
<keyword evidence="2" id="KW-1133">Transmembrane helix</keyword>
<dbReference type="Pfam" id="PF13181">
    <property type="entry name" value="TPR_8"/>
    <property type="match status" value="1"/>
</dbReference>
<dbReference type="EMBL" id="LBQB01000002">
    <property type="protein sequence ID" value="KKP69937.1"/>
    <property type="molecule type" value="Genomic_DNA"/>
</dbReference>
<evidence type="ECO:0000256" key="2">
    <source>
        <dbReference type="SAM" id="Phobius"/>
    </source>
</evidence>
<proteinExistence type="predicted"/>
<feature type="transmembrane region" description="Helical" evidence="2">
    <location>
        <begin position="7"/>
        <end position="27"/>
    </location>
</feature>
<sequence length="207" mass="23951">MNKKIVIVLIIIVFILSVGAYFGYNWWNQKQWNNAEDYYRQGNYQKASEIMLKFSIPEDTEKLGIYAQTMFATSHLDKAEIAYQKLYEKEKDPFAKMMLGNIANQNKDYEKAKTVYKELIESNPNYIQAYVNLATIYRIQQDQKNAVSITEEGISKNANATVLYELLLSIVINEPTSESYQKAYKKLKEINPQSAVIKSADELNKNN</sequence>
<keyword evidence="2" id="KW-0812">Transmembrane</keyword>
<organism evidence="3 4">
    <name type="scientific">candidate division CPR3 bacterium GW2011_GWF2_35_18</name>
    <dbReference type="NCBI Taxonomy" id="1618350"/>
    <lineage>
        <taxon>Bacteria</taxon>
        <taxon>Bacteria division CPR3</taxon>
    </lineage>
</organism>
<name>A0A0G0ERG7_UNCC3</name>
<dbReference type="InterPro" id="IPR011990">
    <property type="entry name" value="TPR-like_helical_dom_sf"/>
</dbReference>
<keyword evidence="1" id="KW-0802">TPR repeat</keyword>
<accession>A0A0G0ERG7</accession>
<dbReference type="Proteomes" id="UP000034581">
    <property type="component" value="Unassembled WGS sequence"/>
</dbReference>
<feature type="repeat" description="TPR" evidence="1">
    <location>
        <begin position="93"/>
        <end position="126"/>
    </location>
</feature>
<dbReference type="Gene3D" id="1.25.40.10">
    <property type="entry name" value="Tetratricopeptide repeat domain"/>
    <property type="match status" value="1"/>
</dbReference>
<dbReference type="STRING" id="1618350.UR67_C0002G0057"/>